<evidence type="ECO:0008006" key="5">
    <source>
        <dbReference type="Google" id="ProtNLM"/>
    </source>
</evidence>
<dbReference type="PANTHER" id="PTHR37835:SF1">
    <property type="entry name" value="ALPHA-CLOSTRIPAIN"/>
    <property type="match status" value="1"/>
</dbReference>
<keyword evidence="2" id="KW-0812">Transmembrane</keyword>
<dbReference type="Proteomes" id="UP000190814">
    <property type="component" value="Unassembled WGS sequence"/>
</dbReference>
<name>A0A1T4VTV8_9FIRM</name>
<accession>A0A1T4VTV8</accession>
<dbReference type="RefSeq" id="WP_078766430.1">
    <property type="nucleotide sequence ID" value="NZ_FUXZ01000009.1"/>
</dbReference>
<reference evidence="3 4" key="1">
    <citation type="submission" date="2017-02" db="EMBL/GenBank/DDBJ databases">
        <authorList>
            <person name="Peterson S.W."/>
        </authorList>
    </citation>
    <scope>NUCLEOTIDE SEQUENCE [LARGE SCALE GENOMIC DNA]</scope>
    <source>
        <strain evidence="3 4">ATCC 35992</strain>
    </source>
</reference>
<keyword evidence="2" id="KW-0472">Membrane</keyword>
<evidence type="ECO:0000313" key="4">
    <source>
        <dbReference type="Proteomes" id="UP000190814"/>
    </source>
</evidence>
<proteinExistence type="predicted"/>
<feature type="region of interest" description="Disordered" evidence="1">
    <location>
        <begin position="1"/>
        <end position="50"/>
    </location>
</feature>
<feature type="transmembrane region" description="Helical" evidence="2">
    <location>
        <begin position="58"/>
        <end position="76"/>
    </location>
</feature>
<dbReference type="Pfam" id="PF03415">
    <property type="entry name" value="Peptidase_C11"/>
    <property type="match status" value="1"/>
</dbReference>
<feature type="compositionally biased region" description="Low complexity" evidence="1">
    <location>
        <begin position="87"/>
        <end position="109"/>
    </location>
</feature>
<feature type="region of interest" description="Disordered" evidence="1">
    <location>
        <begin position="489"/>
        <end position="511"/>
    </location>
</feature>
<dbReference type="PANTHER" id="PTHR37835">
    <property type="entry name" value="ALPHA-CLOSTRIPAIN"/>
    <property type="match status" value="1"/>
</dbReference>
<dbReference type="EMBL" id="FUXZ01000009">
    <property type="protein sequence ID" value="SKA68349.1"/>
    <property type="molecule type" value="Genomic_DNA"/>
</dbReference>
<feature type="region of interest" description="Disordered" evidence="1">
    <location>
        <begin position="85"/>
        <end position="110"/>
    </location>
</feature>
<protein>
    <recommendedName>
        <fullName evidence="5">Peptidase C11</fullName>
    </recommendedName>
</protein>
<dbReference type="OrthoDB" id="5507507at2"/>
<organism evidence="3 4">
    <name type="scientific">Eubacterium uniforme</name>
    <dbReference type="NCBI Taxonomy" id="39495"/>
    <lineage>
        <taxon>Bacteria</taxon>
        <taxon>Bacillati</taxon>
        <taxon>Bacillota</taxon>
        <taxon>Clostridia</taxon>
        <taxon>Eubacteriales</taxon>
        <taxon>Eubacteriaceae</taxon>
        <taxon>Eubacterium</taxon>
    </lineage>
</organism>
<dbReference type="AlphaFoldDB" id="A0A1T4VTV8"/>
<evidence type="ECO:0000313" key="3">
    <source>
        <dbReference type="EMBL" id="SKA68349.1"/>
    </source>
</evidence>
<feature type="compositionally biased region" description="Polar residues" evidence="1">
    <location>
        <begin position="489"/>
        <end position="498"/>
    </location>
</feature>
<gene>
    <name evidence="3" type="ORF">SAMN02745111_01570</name>
</gene>
<dbReference type="InterPro" id="IPR005077">
    <property type="entry name" value="Peptidase_C11"/>
</dbReference>
<dbReference type="Gene3D" id="3.40.50.11970">
    <property type="match status" value="1"/>
</dbReference>
<evidence type="ECO:0000256" key="1">
    <source>
        <dbReference type="SAM" id="MobiDB-lite"/>
    </source>
</evidence>
<feature type="compositionally biased region" description="Gly residues" evidence="1">
    <location>
        <begin position="26"/>
        <end position="36"/>
    </location>
</feature>
<evidence type="ECO:0000256" key="2">
    <source>
        <dbReference type="SAM" id="Phobius"/>
    </source>
</evidence>
<dbReference type="STRING" id="39495.SAMN02745111_01570"/>
<keyword evidence="2" id="KW-1133">Transmembrane helix</keyword>
<keyword evidence="4" id="KW-1185">Reference proteome</keyword>
<sequence length="773" mass="84057">MSDNRPSNRKKYTTSGSSSVDKRGDGLGTGPVGSGNGHNNSTGGFDHGSGSGKAITRGAAGGSGIMIILLIAYLIFGGGGGTSSNNSPVHSGNQSSGSSTNMNSVNSSVADGSRAKYTNIKGDKDDVVTLMVYMCGTDLESRSGMATNDLTEMANATNAKNVNIIVYTGGCARWKNNIVSNSTNQIYQVKDGGLKCLVSDDGNKGMTKPETLTDFIKYCKQNYPANRNCLILWDHGGGSVSGYGYDEKQSKNGSMTLGGIKKALENAQTKFDFIGFDACLMATCETALMLDPYADYLIASEETEPGIGWYYTNWLTKLSKDTSMPTLEIGKNIIDDFTAKCASQCRGQKTTLSIIDLAEFSNTIPSRLSEFSKSISSLIEKKEYKAVSDARYETREFAANTRIDQVDLVDLANNMKTDEGKALASAIISSVKYNQTSSSMTNAYGVSIYFPYRKTSYVNKAVDTYDNIGMDDEYSKCIKEFASLETSGQISTGGSQNPLGSLLGGGDGGSSSMSSDMIGSLLQTFLSGDSQISINGLTDVANSFLSGRALPTEDMAEYISENYFDSTALKFETNDKGESIIKLSEDQWDLVHSIDKNTYVDDGSGYIDLGLDNVYEFDENKNLIADTDRDWLAINNQIVPYYHIDTTETDDETVTTGYVPCKINDVKSKLIIVFDKENPKGYIAGAQTDYDEDETLTIAKSMSSLNVGDKLDFICDYYSYDGKYNDSYLLGEQMTVTDNMTISNIAIADKKVKITYLFTDIYNQQYWTDSIDK</sequence>